<feature type="domain" description="Glycosyl transferase family 1" evidence="14">
    <location>
        <begin position="548"/>
        <end position="683"/>
    </location>
</feature>
<reference evidence="15" key="2">
    <citation type="submission" date="2023-02" db="EMBL/GenBank/DDBJ databases">
        <authorList>
            <person name="Swenson N.G."/>
            <person name="Wegrzyn J.L."/>
            <person name="Mcevoy S.L."/>
        </authorList>
    </citation>
    <scope>NUCLEOTIDE SEQUENCE</scope>
    <source>
        <strain evidence="15">91603</strain>
        <tissue evidence="15">Leaf</tissue>
    </source>
</reference>
<keyword evidence="3" id="KW-0934">Plastid</keyword>
<keyword evidence="16" id="KW-1185">Reference proteome</keyword>
<dbReference type="GO" id="GO:0009707">
    <property type="term" value="C:chloroplast outer membrane"/>
    <property type="evidence" value="ECO:0007669"/>
    <property type="project" value="UniProtKB-SubCell"/>
</dbReference>
<organism evidence="15 16">
    <name type="scientific">Acer negundo</name>
    <name type="common">Box elder</name>
    <dbReference type="NCBI Taxonomy" id="4023"/>
    <lineage>
        <taxon>Eukaryota</taxon>
        <taxon>Viridiplantae</taxon>
        <taxon>Streptophyta</taxon>
        <taxon>Embryophyta</taxon>
        <taxon>Tracheophyta</taxon>
        <taxon>Spermatophyta</taxon>
        <taxon>Magnoliopsida</taxon>
        <taxon>eudicotyledons</taxon>
        <taxon>Gunneridae</taxon>
        <taxon>Pentapetalae</taxon>
        <taxon>rosids</taxon>
        <taxon>malvids</taxon>
        <taxon>Sapindales</taxon>
        <taxon>Sapindaceae</taxon>
        <taxon>Hippocastanoideae</taxon>
        <taxon>Acereae</taxon>
        <taxon>Acer</taxon>
    </lineage>
</organism>
<comment type="similarity">
    <text evidence="1">Belongs to the glycosyltransferase group 1 family. Glycosyltransferase 4 subfamily.</text>
</comment>
<sequence length="1032" mass="116370">MGSETQASTSSNAFSFITKSWREVRDSADADFQLMKNRANSFKNLATSLDRELENFLNSATPFPVPAINSSTPTEIDFVKKLQPKISEFRRVYSGPEISKRVLEKWGPRARIKIDLSAIRNAIVSEVDDEREGSGIIEFGRGKGGKVRFTEFWREREEGQGQGHFGEWEPIRALKTRLREFERKRYSSVDDIFGGFKSSDFVDKLKSSLKAICKEPQESKEVPPLDATELLAYLVRQSGPFLDQLGVKRDICDKIVESLCSKRKDQLLSRSLSAGETSVVESDNINDELDLRIASVLQSTGHHYEGGFWTDFAKNDPTDNKRHVAIVTTASLPWMTGTAVNPLFRAAYLARSAQQNVTLLVPWLCKSDQELVYPNNVTFGSPEEQENYIRNWLEERVGFKADFKISFYPGKFSKERRSIIPTGDTSQFIPSRDADIAILEEPEHLNWYHHGRRWTDKFNHVVGVVHTNYLEYIKREKNGALQAFFVKHINNWVTRAYCHKVLRLSAATQDLPKSMICNVHGVNPKFLKIGDKVAAEREQGQQAFSKGAYFLGKMVWAKGYRELVDLLAKHKKDLDGFNLDVFGNGEDAHEVQSTARNLDLNLNFQKGRDHADDSLHGYKVFINPSISDVLCTATAEALAMGKFVICADHPSNEFFRSFPNCLTYKSSEDFVARVKEALANEPHPLTPEQRYNLSWEAATQRFIEFSDLEKLLNNDKDDAKLSRSNGKMIKKSVSMPNLSEMFDGGLAFAHYCLTGNEFLRLCTGAVPGTRDYDKQHCKDLNLLPPRVENPIYGCDPHSHVFQETPSASSSPIGSSSPISESHLPNVPKVSLSPIGSSSPINESQLPNVPEIPHFESNMSPNQQQTQAEPIVYPRRPKENKDGPDKVVSQHDQEPQPELVHIYDHNIEPLSDLSTIQNTNQINNTEEGGMTMSSENQLPISKIGKKSYEDVFDGEPQRDRDMSDYMGRGQCLAWPELGNRGAYDHIFHKKGGAKEDRGGVRVKLYHLRLNEEKTEVEKCGGVKGKKSGLESLS</sequence>
<dbReference type="Pfam" id="PF00534">
    <property type="entry name" value="Glycos_transf_1"/>
    <property type="match status" value="1"/>
</dbReference>
<dbReference type="GO" id="GO:0019375">
    <property type="term" value="P:galactolipid biosynthetic process"/>
    <property type="evidence" value="ECO:0007669"/>
    <property type="project" value="TreeGrafter"/>
</dbReference>
<gene>
    <name evidence="15" type="ORF">LWI28_011582</name>
</gene>
<feature type="compositionally biased region" description="Basic and acidic residues" evidence="13">
    <location>
        <begin position="875"/>
        <end position="893"/>
    </location>
</feature>
<dbReference type="CDD" id="cd01635">
    <property type="entry name" value="Glycosyltransferase_GTB-type"/>
    <property type="match status" value="1"/>
</dbReference>
<dbReference type="EMBL" id="JAJSOW010000108">
    <property type="protein sequence ID" value="KAI9153452.1"/>
    <property type="molecule type" value="Genomic_DNA"/>
</dbReference>
<dbReference type="AlphaFoldDB" id="A0AAD5NDW8"/>
<feature type="region of interest" description="Disordered" evidence="13">
    <location>
        <begin position="796"/>
        <end position="827"/>
    </location>
</feature>
<feature type="compositionally biased region" description="Low complexity" evidence="13">
    <location>
        <begin position="805"/>
        <end position="821"/>
    </location>
</feature>
<comment type="caution">
    <text evidence="15">The sequence shown here is derived from an EMBL/GenBank/DDBJ whole genome shotgun (WGS) entry which is preliminary data.</text>
</comment>
<evidence type="ECO:0000313" key="16">
    <source>
        <dbReference type="Proteomes" id="UP001064489"/>
    </source>
</evidence>
<dbReference type="EC" id="2.4.1.241" evidence="10"/>
<evidence type="ECO:0000256" key="5">
    <source>
        <dbReference type="ARBA" id="ARBA00022679"/>
    </source>
</evidence>
<dbReference type="Proteomes" id="UP001064489">
    <property type="component" value="Chromosome 11"/>
</dbReference>
<evidence type="ECO:0000259" key="14">
    <source>
        <dbReference type="Pfam" id="PF00534"/>
    </source>
</evidence>
<evidence type="ECO:0000256" key="10">
    <source>
        <dbReference type="ARBA" id="ARBA00024055"/>
    </source>
</evidence>
<evidence type="ECO:0000256" key="4">
    <source>
        <dbReference type="ARBA" id="ARBA00022676"/>
    </source>
</evidence>
<evidence type="ECO:0000256" key="9">
    <source>
        <dbReference type="ARBA" id="ARBA00024013"/>
    </source>
</evidence>
<comment type="subcellular location">
    <subcellularLocation>
        <location evidence="9">Plastid</location>
        <location evidence="9">Chloroplast outer membrane</location>
    </subcellularLocation>
</comment>
<keyword evidence="6" id="KW-1002">Plastid outer membrane</keyword>
<keyword evidence="7" id="KW-0809">Transit peptide</keyword>
<evidence type="ECO:0000256" key="8">
    <source>
        <dbReference type="ARBA" id="ARBA00023136"/>
    </source>
</evidence>
<name>A0AAD5NDW8_ACENE</name>
<keyword evidence="8" id="KW-0472">Membrane</keyword>
<dbReference type="SUPFAM" id="SSF53756">
    <property type="entry name" value="UDP-Glycosyltransferase/glycogen phosphorylase"/>
    <property type="match status" value="1"/>
</dbReference>
<evidence type="ECO:0000256" key="11">
    <source>
        <dbReference type="ARBA" id="ARBA00048651"/>
    </source>
</evidence>
<evidence type="ECO:0000256" key="6">
    <source>
        <dbReference type="ARBA" id="ARBA00022805"/>
    </source>
</evidence>
<dbReference type="Gene3D" id="3.40.50.2000">
    <property type="entry name" value="Glycogen Phosphorylase B"/>
    <property type="match status" value="1"/>
</dbReference>
<dbReference type="PANTHER" id="PTHR46132:SF6">
    <property type="entry name" value="DIGALACTOSYLDIACYLGLYCEROL SYNTHASE 1, CHLOROPLASTIC"/>
    <property type="match status" value="1"/>
</dbReference>
<dbReference type="FunFam" id="3.40.50.2000:FF:000218">
    <property type="entry name" value="Digalactosyldiacylglycerol synthase 1, chloroplastic-like"/>
    <property type="match status" value="1"/>
</dbReference>
<keyword evidence="5" id="KW-0808">Transferase</keyword>
<dbReference type="InterPro" id="IPR001296">
    <property type="entry name" value="Glyco_trans_1"/>
</dbReference>
<protein>
    <recommendedName>
        <fullName evidence="12">Digalactosyldiacylglycerol synthase 1, chloroplastic</fullName>
        <ecNumber evidence="10">2.4.1.241</ecNumber>
    </recommendedName>
</protein>
<dbReference type="InterPro" id="IPR044525">
    <property type="entry name" value="DGDG1/2"/>
</dbReference>
<dbReference type="GO" id="GO:0046481">
    <property type="term" value="F:digalactosyldiacylglycerol synthase activity"/>
    <property type="evidence" value="ECO:0007669"/>
    <property type="project" value="UniProtKB-EC"/>
</dbReference>
<evidence type="ECO:0000256" key="3">
    <source>
        <dbReference type="ARBA" id="ARBA00022640"/>
    </source>
</evidence>
<evidence type="ECO:0000256" key="7">
    <source>
        <dbReference type="ARBA" id="ARBA00022946"/>
    </source>
</evidence>
<evidence type="ECO:0000256" key="13">
    <source>
        <dbReference type="SAM" id="MobiDB-lite"/>
    </source>
</evidence>
<evidence type="ECO:0000256" key="1">
    <source>
        <dbReference type="ARBA" id="ARBA00009481"/>
    </source>
</evidence>
<comment type="catalytic activity">
    <reaction evidence="11">
        <text>a 1,2-diacyl-3-O-(beta-D-galactosyl)-sn-glycerol + UDP-alpha-D-galactose = a 1,2-diacyl-3-O-[alpha-D-galactosyl-(1-&gt;6)-beta-D-galactosyl]-sn-glycerol + UDP + H(+)</text>
        <dbReference type="Rhea" id="RHEA:10520"/>
        <dbReference type="ChEBI" id="CHEBI:15378"/>
        <dbReference type="ChEBI" id="CHEBI:17615"/>
        <dbReference type="ChEBI" id="CHEBI:28396"/>
        <dbReference type="ChEBI" id="CHEBI:58223"/>
        <dbReference type="ChEBI" id="CHEBI:66914"/>
        <dbReference type="EC" id="2.4.1.241"/>
    </reaction>
</comment>
<keyword evidence="2" id="KW-0150">Chloroplast</keyword>
<evidence type="ECO:0000313" key="15">
    <source>
        <dbReference type="EMBL" id="KAI9153452.1"/>
    </source>
</evidence>
<dbReference type="FunFam" id="3.40.50.2000:FF:000325">
    <property type="entry name" value="Digalactosyldiacylglycerol synthase 1, chloroplastic"/>
    <property type="match status" value="1"/>
</dbReference>
<keyword evidence="4" id="KW-0328">Glycosyltransferase</keyword>
<evidence type="ECO:0000256" key="12">
    <source>
        <dbReference type="ARBA" id="ARBA00071595"/>
    </source>
</evidence>
<evidence type="ECO:0000256" key="2">
    <source>
        <dbReference type="ARBA" id="ARBA00022528"/>
    </source>
</evidence>
<reference evidence="15" key="1">
    <citation type="journal article" date="2022" name="Plant J.">
        <title>Strategies of tolerance reflected in two North American maple genomes.</title>
        <authorList>
            <person name="McEvoy S.L."/>
            <person name="Sezen U.U."/>
            <person name="Trouern-Trend A."/>
            <person name="McMahon S.M."/>
            <person name="Schaberg P.G."/>
            <person name="Yang J."/>
            <person name="Wegrzyn J.L."/>
            <person name="Swenson N.G."/>
        </authorList>
    </citation>
    <scope>NUCLEOTIDE SEQUENCE</scope>
    <source>
        <strain evidence="15">91603</strain>
    </source>
</reference>
<accession>A0AAD5NDW8</accession>
<proteinExistence type="inferred from homology"/>
<feature type="region of interest" description="Disordered" evidence="13">
    <location>
        <begin position="873"/>
        <end position="893"/>
    </location>
</feature>
<dbReference type="PANTHER" id="PTHR46132">
    <property type="entry name" value="DIGALACTOSYLDIACYLGLYCEROL SYNTHASE 2, CHLOROPLASTIC"/>
    <property type="match status" value="1"/>
</dbReference>